<dbReference type="Pfam" id="PF01609">
    <property type="entry name" value="DDE_Tnp_1"/>
    <property type="match status" value="1"/>
</dbReference>
<evidence type="ECO:0000259" key="2">
    <source>
        <dbReference type="Pfam" id="PF01609"/>
    </source>
</evidence>
<reference evidence="3" key="1">
    <citation type="submission" date="2018-10" db="EMBL/GenBank/DDBJ databases">
        <title>Genomic Encyclopedia of Archaeal and Bacterial Type Strains, Phase II (KMG-II): from individual species to whole genera.</title>
        <authorList>
            <person name="Goeker M."/>
        </authorList>
    </citation>
    <scope>NUCLEOTIDE SEQUENCE [LARGE SCALE GENOMIC DNA]</scope>
    <source>
        <strain evidence="3">DSM 2944</strain>
    </source>
</reference>
<comment type="caution">
    <text evidence="3">The sequence shown here is derived from an EMBL/GenBank/DDBJ whole genome shotgun (WGS) entry which is preliminary data.</text>
</comment>
<keyword evidence="4" id="KW-1185">Reference proteome</keyword>
<dbReference type="PANTHER" id="PTHR30007">
    <property type="entry name" value="PHP DOMAIN PROTEIN"/>
    <property type="match status" value="1"/>
</dbReference>
<name>A0ABX9SHB3_PARPN</name>
<protein>
    <submittedName>
        <fullName evidence="3">Transposase</fullName>
    </submittedName>
</protein>
<dbReference type="PANTHER" id="PTHR30007:SF1">
    <property type="entry name" value="BLR1914 PROTEIN"/>
    <property type="match status" value="1"/>
</dbReference>
<accession>A0ABX9SHB3</accession>
<gene>
    <name evidence="3" type="ORF">BDE18_1477</name>
</gene>
<sequence>MGRARGGLTAKIHAVVDARGRPIRLNLTEGQAHDGRSGDDMVGSIGAGRILLAGRGYDRDRLRDRLAERGARANIRPIPTRKRFPPFDPVLCRARNQIERFFGKLKHFRSIATRYDKRDDNFLASVQLASIRIWLRRYVSEPGCQAVLPKAENVFTLAAKHATDEPTAEAGDTEDPLDGHAFPSHALDQRVGRLAPLKPLILQPLCSGQDARVEVGMIGHLADLRHRAADCGQERIACVLEKVPAVGDLYGVRKSL</sequence>
<organism evidence="3 4">
    <name type="scientific">Paracoccus pantotrophus</name>
    <name type="common">Thiosphaera pantotropha</name>
    <dbReference type="NCBI Taxonomy" id="82367"/>
    <lineage>
        <taxon>Bacteria</taxon>
        <taxon>Pseudomonadati</taxon>
        <taxon>Pseudomonadota</taxon>
        <taxon>Alphaproteobacteria</taxon>
        <taxon>Rhodobacterales</taxon>
        <taxon>Paracoccaceae</taxon>
        <taxon>Paracoccus</taxon>
    </lineage>
</organism>
<dbReference type="EMBL" id="RBLI01000001">
    <property type="protein sequence ID" value="RKS52172.1"/>
    <property type="molecule type" value="Genomic_DNA"/>
</dbReference>
<dbReference type="NCBIfam" id="NF033580">
    <property type="entry name" value="transpos_IS5_3"/>
    <property type="match status" value="1"/>
</dbReference>
<feature type="region of interest" description="Disordered" evidence="1">
    <location>
        <begin position="163"/>
        <end position="182"/>
    </location>
</feature>
<proteinExistence type="predicted"/>
<dbReference type="InterPro" id="IPR002559">
    <property type="entry name" value="Transposase_11"/>
</dbReference>
<evidence type="ECO:0000256" key="1">
    <source>
        <dbReference type="SAM" id="MobiDB-lite"/>
    </source>
</evidence>
<feature type="domain" description="Transposase IS4-like" evidence="2">
    <location>
        <begin position="6"/>
        <end position="129"/>
    </location>
</feature>
<evidence type="ECO:0000313" key="4">
    <source>
        <dbReference type="Proteomes" id="UP000273626"/>
    </source>
</evidence>
<evidence type="ECO:0000313" key="3">
    <source>
        <dbReference type="EMBL" id="RKS52172.1"/>
    </source>
</evidence>
<dbReference type="Proteomes" id="UP000273626">
    <property type="component" value="Unassembled WGS sequence"/>
</dbReference>